<keyword evidence="5" id="KW-1185">Reference proteome</keyword>
<gene>
    <name evidence="4" type="ORF">HDU87_000173</name>
</gene>
<name>A0AAD5TRT9_9FUNG</name>
<evidence type="ECO:0008006" key="6">
    <source>
        <dbReference type="Google" id="ProtNLM"/>
    </source>
</evidence>
<feature type="compositionally biased region" description="Basic and acidic residues" evidence="3">
    <location>
        <begin position="211"/>
        <end position="220"/>
    </location>
</feature>
<comment type="caution">
    <text evidence="4">The sequence shown here is derived from an EMBL/GenBank/DDBJ whole genome shotgun (WGS) entry which is preliminary data.</text>
</comment>
<dbReference type="PANTHER" id="PTHR33643">
    <property type="entry name" value="UREASE ACCESSORY PROTEIN D"/>
    <property type="match status" value="1"/>
</dbReference>
<sequence>MGLETMSTIPVATADSPSSRAGVGHISCVFRNPRTILTQLAFAYPLRLLAPRAHSRSAAAYALTFGGGLLSGDRITLNVSLASHTSLALLTQGSTKVFPRKSTGEAGVSAQTLIATVAANALLALLPDPTTLFSGAAYVQTQTVRCDAGASLCLLDWYTCGRASRGERWEFESYETTNEVWVDGACVVRDAWLLEDDDDDDDGDDGDGDNADLKENFGENDAGVKLDPDCADFHYSRPRRRKRTYAERMGAYECFANVILLGPRLERAAQSVAAAFSGTVITASGCGLKTSSTTTSTAKNVPASASPAVAQDLIWSASPIPNCEGGIVVRAASLDTQAMRRFLAEVVLKDLEVDLGERWFSPT</sequence>
<evidence type="ECO:0000313" key="5">
    <source>
        <dbReference type="Proteomes" id="UP001212152"/>
    </source>
</evidence>
<feature type="region of interest" description="Disordered" evidence="3">
    <location>
        <begin position="196"/>
        <end position="220"/>
    </location>
</feature>
<dbReference type="PANTHER" id="PTHR33643:SF1">
    <property type="entry name" value="UREASE ACCESSORY PROTEIN D"/>
    <property type="match status" value="1"/>
</dbReference>
<evidence type="ECO:0000313" key="4">
    <source>
        <dbReference type="EMBL" id="KAJ3185550.1"/>
    </source>
</evidence>
<dbReference type="EMBL" id="JADGJQ010000001">
    <property type="protein sequence ID" value="KAJ3185550.1"/>
    <property type="molecule type" value="Genomic_DNA"/>
</dbReference>
<proteinExistence type="inferred from homology"/>
<evidence type="ECO:0000256" key="3">
    <source>
        <dbReference type="SAM" id="MobiDB-lite"/>
    </source>
</evidence>
<dbReference type="Pfam" id="PF01774">
    <property type="entry name" value="UreD"/>
    <property type="match status" value="1"/>
</dbReference>
<organism evidence="4 5">
    <name type="scientific">Geranomyces variabilis</name>
    <dbReference type="NCBI Taxonomy" id="109894"/>
    <lineage>
        <taxon>Eukaryota</taxon>
        <taxon>Fungi</taxon>
        <taxon>Fungi incertae sedis</taxon>
        <taxon>Chytridiomycota</taxon>
        <taxon>Chytridiomycota incertae sedis</taxon>
        <taxon>Chytridiomycetes</taxon>
        <taxon>Spizellomycetales</taxon>
        <taxon>Powellomycetaceae</taxon>
        <taxon>Geranomyces</taxon>
    </lineage>
</organism>
<dbReference type="AlphaFoldDB" id="A0AAD5TRT9"/>
<feature type="compositionally biased region" description="Acidic residues" evidence="3">
    <location>
        <begin position="196"/>
        <end position="210"/>
    </location>
</feature>
<dbReference type="HAMAP" id="MF_01384">
    <property type="entry name" value="UreD"/>
    <property type="match status" value="1"/>
</dbReference>
<evidence type="ECO:0000256" key="2">
    <source>
        <dbReference type="ARBA" id="ARBA00023186"/>
    </source>
</evidence>
<evidence type="ECO:0000256" key="1">
    <source>
        <dbReference type="ARBA" id="ARBA00007177"/>
    </source>
</evidence>
<dbReference type="InterPro" id="IPR002669">
    <property type="entry name" value="UreD"/>
</dbReference>
<reference evidence="4" key="1">
    <citation type="submission" date="2020-05" db="EMBL/GenBank/DDBJ databases">
        <title>Phylogenomic resolution of chytrid fungi.</title>
        <authorList>
            <person name="Stajich J.E."/>
            <person name="Amses K."/>
            <person name="Simmons R."/>
            <person name="Seto K."/>
            <person name="Myers J."/>
            <person name="Bonds A."/>
            <person name="Quandt C.A."/>
            <person name="Barry K."/>
            <person name="Liu P."/>
            <person name="Grigoriev I."/>
            <person name="Longcore J.E."/>
            <person name="James T.Y."/>
        </authorList>
    </citation>
    <scope>NUCLEOTIDE SEQUENCE</scope>
    <source>
        <strain evidence="4">JEL0379</strain>
    </source>
</reference>
<comment type="similarity">
    <text evidence="1">Belongs to the UreD family.</text>
</comment>
<dbReference type="GO" id="GO:0016151">
    <property type="term" value="F:nickel cation binding"/>
    <property type="evidence" value="ECO:0007669"/>
    <property type="project" value="InterPro"/>
</dbReference>
<accession>A0AAD5TRT9</accession>
<dbReference type="Proteomes" id="UP001212152">
    <property type="component" value="Unassembled WGS sequence"/>
</dbReference>
<keyword evidence="2" id="KW-0143">Chaperone</keyword>
<protein>
    <recommendedName>
        <fullName evidence="6">Urease accessory protein UreD</fullName>
    </recommendedName>
</protein>